<dbReference type="EMBL" id="CP024307">
    <property type="protein sequence ID" value="AUX76222.1"/>
    <property type="molecule type" value="Genomic_DNA"/>
</dbReference>
<accession>A0A2L0H4V5</accession>
<sequence>MSSSRVLLERVASEGASDKTADGLALGLAGDNLGCGQGEFDLLEEKKNALRIPSAAVARRVVFGWFLARMLWASLR</sequence>
<evidence type="ECO:0000313" key="1">
    <source>
        <dbReference type="EMBL" id="AUX76222.1"/>
    </source>
</evidence>
<dbReference type="AlphaFoldDB" id="A0A2L0H4V5"/>
<evidence type="ECO:0000313" key="2">
    <source>
        <dbReference type="Proteomes" id="UP000239340"/>
    </source>
</evidence>
<dbReference type="Proteomes" id="UP000239340">
    <property type="component" value="Chromosome"/>
</dbReference>
<organism evidence="1 2">
    <name type="scientific">Rhizobium fredii</name>
    <name type="common">Sinorhizobium fredii</name>
    <dbReference type="NCBI Taxonomy" id="380"/>
    <lineage>
        <taxon>Bacteria</taxon>
        <taxon>Pseudomonadati</taxon>
        <taxon>Pseudomonadota</taxon>
        <taxon>Alphaproteobacteria</taxon>
        <taxon>Hyphomicrobiales</taxon>
        <taxon>Rhizobiaceae</taxon>
        <taxon>Sinorhizobium/Ensifer group</taxon>
        <taxon>Sinorhizobium</taxon>
    </lineage>
</organism>
<proteinExistence type="predicted"/>
<gene>
    <name evidence="1" type="ORF">NXT3_CH01647</name>
</gene>
<reference evidence="1 2" key="1">
    <citation type="submission" date="2017-10" db="EMBL/GenBank/DDBJ databases">
        <title>Analysis of the genome sequences of Rhizobium populations associated to common bean (phaseolus vulgaris).</title>
        <authorList>
            <person name="Bustos P."/>
            <person name="Santamaria R.I."/>
            <person name="Miranda-Sanchez F."/>
            <person name="Perez-Carrascal O."/>
            <person name="Juarez S."/>
            <person name="Lozano L."/>
            <person name="Martinez-Flores I."/>
            <person name="Vinuesa P."/>
            <person name="Martinez-Romero E."/>
            <person name="Cevallos M.A."/>
            <person name="Romero D."/>
            <person name="Davila G."/>
            <person name="Gonzalez V."/>
        </authorList>
    </citation>
    <scope>NUCLEOTIDE SEQUENCE [LARGE SCALE GENOMIC DNA]</scope>
    <source>
        <strain evidence="1 2">NXT3</strain>
    </source>
</reference>
<name>A0A2L0H4V5_RHIFR</name>
<protein>
    <submittedName>
        <fullName evidence="1">Uncharacterized protein</fullName>
    </submittedName>
</protein>